<dbReference type="GO" id="GO:0016740">
    <property type="term" value="F:transferase activity"/>
    <property type="evidence" value="ECO:0007669"/>
    <property type="project" value="UniProtKB-KW"/>
</dbReference>
<proteinExistence type="predicted"/>
<feature type="domain" description="Phosphoribosyltransferase" evidence="1">
    <location>
        <begin position="55"/>
        <end position="182"/>
    </location>
</feature>
<dbReference type="Proteomes" id="UP000183299">
    <property type="component" value="Unassembled WGS sequence"/>
</dbReference>
<dbReference type="RefSeq" id="WP_066601459.1">
    <property type="nucleotide sequence ID" value="NZ_FORY01000038.1"/>
</dbReference>
<dbReference type="InterPro" id="IPR000836">
    <property type="entry name" value="PRTase_dom"/>
</dbReference>
<protein>
    <submittedName>
        <fullName evidence="2">Phosphoribosyl transferase domain-containing protein</fullName>
    </submittedName>
</protein>
<dbReference type="GeneID" id="98667000"/>
<sequence>MRTDVWQALHKDLDHGVQEDQETYAVPFEGHSILLPIRALSDGKRGVASFILNQASFWVVDAVADTLAQKLAPYQPDIIVGVPTLGLPLAEAVARRLGHTRIVPLSTSRKFWYDERLSVNMSSITSPEKEKRLYLDPRMIPLLTGQVAVIDDVLSSGSSIASTLGLLHLQQVEPVVIGTAMLQGTAWRSRVSQCPVEGAFATPILHKTDAGWAAQ</sequence>
<gene>
    <name evidence="2" type="ORF">SAMN04488138_13811</name>
</gene>
<dbReference type="STRING" id="576117.SAMN04488138_13811"/>
<organism evidence="2 3">
    <name type="scientific">Celeribacter halophilus</name>
    <dbReference type="NCBI Taxonomy" id="576117"/>
    <lineage>
        <taxon>Bacteria</taxon>
        <taxon>Pseudomonadati</taxon>
        <taxon>Pseudomonadota</taxon>
        <taxon>Alphaproteobacteria</taxon>
        <taxon>Rhodobacterales</taxon>
        <taxon>Roseobacteraceae</taxon>
        <taxon>Celeribacter</taxon>
    </lineage>
</organism>
<evidence type="ECO:0000313" key="2">
    <source>
        <dbReference type="EMBL" id="SFK14093.1"/>
    </source>
</evidence>
<dbReference type="Pfam" id="PF00156">
    <property type="entry name" value="Pribosyltran"/>
    <property type="match status" value="1"/>
</dbReference>
<dbReference type="Gene3D" id="3.40.50.2020">
    <property type="match status" value="1"/>
</dbReference>
<dbReference type="PANTHER" id="PTHR43218:SF1">
    <property type="entry name" value="PHOSPHORIBOSYLTRANSFERASE"/>
    <property type="match status" value="1"/>
</dbReference>
<evidence type="ECO:0000259" key="1">
    <source>
        <dbReference type="Pfam" id="PF00156"/>
    </source>
</evidence>
<dbReference type="InterPro" id="IPR029057">
    <property type="entry name" value="PRTase-like"/>
</dbReference>
<keyword evidence="3" id="KW-1185">Reference proteome</keyword>
<dbReference type="SUPFAM" id="SSF53271">
    <property type="entry name" value="PRTase-like"/>
    <property type="match status" value="1"/>
</dbReference>
<dbReference type="EMBL" id="FORY01000038">
    <property type="protein sequence ID" value="SFK14093.1"/>
    <property type="molecule type" value="Genomic_DNA"/>
</dbReference>
<dbReference type="NCBIfam" id="NF004689">
    <property type="entry name" value="PRK06031.1"/>
    <property type="match status" value="1"/>
</dbReference>
<evidence type="ECO:0000313" key="3">
    <source>
        <dbReference type="Proteomes" id="UP000183299"/>
    </source>
</evidence>
<accession>A0A1I3X3C3</accession>
<reference evidence="2 3" key="1">
    <citation type="submission" date="2016-10" db="EMBL/GenBank/DDBJ databases">
        <authorList>
            <person name="de Groot N.N."/>
        </authorList>
    </citation>
    <scope>NUCLEOTIDE SEQUENCE [LARGE SCALE GENOMIC DNA]</scope>
    <source>
        <strain evidence="2 3">CGMCC 1.8891</strain>
    </source>
</reference>
<dbReference type="OrthoDB" id="7060065at2"/>
<dbReference type="PANTHER" id="PTHR43218">
    <property type="entry name" value="PHOSPHORIBOSYLTRANSFERASE-RELATED"/>
    <property type="match status" value="1"/>
</dbReference>
<keyword evidence="2" id="KW-0808">Transferase</keyword>
<dbReference type="AlphaFoldDB" id="A0A1I3X3C3"/>
<dbReference type="CDD" id="cd06223">
    <property type="entry name" value="PRTases_typeI"/>
    <property type="match status" value="1"/>
</dbReference>
<name>A0A1I3X3C3_9RHOB</name>